<proteinExistence type="inferred from homology"/>
<gene>
    <name evidence="13" type="primary">CAF20</name>
    <name evidence="13" type="ORF">CLIB1423_14S01222</name>
</gene>
<evidence type="ECO:0000256" key="12">
    <source>
        <dbReference type="SAM" id="MobiDB-lite"/>
    </source>
</evidence>
<evidence type="ECO:0000256" key="10">
    <source>
        <dbReference type="ARBA" id="ARBA00025387"/>
    </source>
</evidence>
<keyword evidence="5 11" id="KW-0396">Initiation factor</keyword>
<reference evidence="13" key="1">
    <citation type="submission" date="2022-03" db="EMBL/GenBank/DDBJ databases">
        <authorList>
            <person name="Legras J.-L."/>
            <person name="Devillers H."/>
            <person name="Grondin C."/>
        </authorList>
    </citation>
    <scope>NUCLEOTIDE SEQUENCE</scope>
    <source>
        <strain evidence="13">CLIB 1423</strain>
    </source>
</reference>
<keyword evidence="4 11" id="KW-0963">Cytoplasm</keyword>
<dbReference type="AlphaFoldDB" id="A0A9P0QSB3"/>
<name>A0A9P0QSB3_9ASCO</name>
<comment type="caution">
    <text evidence="13">The sequence shown here is derived from an EMBL/GenBank/DDBJ whole genome shotgun (WGS) entry which is preliminary data.</text>
</comment>
<comment type="function">
    <text evidence="10 11">Acts as an inhibitor of cap-dependent translation. Competes with eIF4G1 and EAP1 for binding to eIF4E and interferes with the formation of the eIF4F complex, inhibiting translation and stabilizing mRNA.</text>
</comment>
<keyword evidence="14" id="KW-1185">Reference proteome</keyword>
<protein>
    <recommendedName>
        <fullName evidence="3 11">Cap-associated protein CAF20</fullName>
    </recommendedName>
</protein>
<comment type="similarity">
    <text evidence="2 11">Belongs to the CAF20 family.</text>
</comment>
<evidence type="ECO:0000256" key="3">
    <source>
        <dbReference type="ARBA" id="ARBA00020270"/>
    </source>
</evidence>
<dbReference type="GO" id="GO:0003743">
    <property type="term" value="F:translation initiation factor activity"/>
    <property type="evidence" value="ECO:0007669"/>
    <property type="project" value="UniProtKB-KW"/>
</dbReference>
<feature type="compositionally biased region" description="Basic and acidic residues" evidence="12">
    <location>
        <begin position="115"/>
        <end position="125"/>
    </location>
</feature>
<dbReference type="EMBL" id="CAKXYY010000014">
    <property type="protein sequence ID" value="CAH2354064.1"/>
    <property type="molecule type" value="Genomic_DNA"/>
</dbReference>
<dbReference type="Proteomes" id="UP000837801">
    <property type="component" value="Unassembled WGS sequence"/>
</dbReference>
<dbReference type="InterPro" id="IPR031456">
    <property type="entry name" value="Caf20"/>
</dbReference>
<evidence type="ECO:0000256" key="5">
    <source>
        <dbReference type="ARBA" id="ARBA00022540"/>
    </source>
</evidence>
<comment type="subcellular location">
    <subcellularLocation>
        <location evidence="1 11">Cytoplasm</location>
    </subcellularLocation>
</comment>
<feature type="region of interest" description="Disordered" evidence="12">
    <location>
        <begin position="66"/>
        <end position="177"/>
    </location>
</feature>
<keyword evidence="7 11" id="KW-0810">Translation regulation</keyword>
<dbReference type="GO" id="GO:0017148">
    <property type="term" value="P:negative regulation of translation"/>
    <property type="evidence" value="ECO:0007669"/>
    <property type="project" value="UniProtKB-UniRule"/>
</dbReference>
<sequence>MVKYTEEQLIEYQEEAHVPQPQILDAFNKMVESVKEHAAAEFEKQKNIKWGNGDTYIDERGNERSYHHMNRRRASRTGTKPNLRKKSVDAVHVDEDGWATMSKPKKSFGAEEGVEERTKFREGLKDASQIKVRPNNKNLGSSKAVDPRDIISDKPTTSFNAFAALGDDSDDDDEDDE</sequence>
<dbReference type="Pfam" id="PF17052">
    <property type="entry name" value="CAF20"/>
    <property type="match status" value="1"/>
</dbReference>
<feature type="compositionally biased region" description="Acidic residues" evidence="12">
    <location>
        <begin position="167"/>
        <end position="177"/>
    </location>
</feature>
<organism evidence="13 14">
    <name type="scientific">[Candida] railenensis</name>
    <dbReference type="NCBI Taxonomy" id="45579"/>
    <lineage>
        <taxon>Eukaryota</taxon>
        <taxon>Fungi</taxon>
        <taxon>Dikarya</taxon>
        <taxon>Ascomycota</taxon>
        <taxon>Saccharomycotina</taxon>
        <taxon>Pichiomycetes</taxon>
        <taxon>Debaryomycetaceae</taxon>
        <taxon>Kurtzmaniella</taxon>
    </lineage>
</organism>
<evidence type="ECO:0000256" key="2">
    <source>
        <dbReference type="ARBA" id="ARBA00006057"/>
    </source>
</evidence>
<accession>A0A9P0QSB3</accession>
<evidence type="ECO:0000256" key="1">
    <source>
        <dbReference type="ARBA" id="ARBA00004496"/>
    </source>
</evidence>
<keyword evidence="6" id="KW-0597">Phosphoprotein</keyword>
<dbReference type="GO" id="GO:0005737">
    <property type="term" value="C:cytoplasm"/>
    <property type="evidence" value="ECO:0007669"/>
    <property type="project" value="UniProtKB-SubCell"/>
</dbReference>
<keyword evidence="8 11" id="KW-0648">Protein biosynthesis</keyword>
<evidence type="ECO:0000256" key="7">
    <source>
        <dbReference type="ARBA" id="ARBA00022845"/>
    </source>
</evidence>
<evidence type="ECO:0000256" key="11">
    <source>
        <dbReference type="RuleBase" id="RU363005"/>
    </source>
</evidence>
<dbReference type="GO" id="GO:0008190">
    <property type="term" value="F:eukaryotic initiation factor 4E binding"/>
    <property type="evidence" value="ECO:0007669"/>
    <property type="project" value="InterPro"/>
</dbReference>
<evidence type="ECO:0000256" key="6">
    <source>
        <dbReference type="ARBA" id="ARBA00022553"/>
    </source>
</evidence>
<evidence type="ECO:0000313" key="13">
    <source>
        <dbReference type="EMBL" id="CAH2354064.1"/>
    </source>
</evidence>
<evidence type="ECO:0000256" key="9">
    <source>
        <dbReference type="ARBA" id="ARBA00023193"/>
    </source>
</evidence>
<evidence type="ECO:0000256" key="8">
    <source>
        <dbReference type="ARBA" id="ARBA00022917"/>
    </source>
</evidence>
<evidence type="ECO:0000313" key="14">
    <source>
        <dbReference type="Proteomes" id="UP000837801"/>
    </source>
</evidence>
<dbReference type="OrthoDB" id="3995390at2759"/>
<evidence type="ECO:0000256" key="4">
    <source>
        <dbReference type="ARBA" id="ARBA00022490"/>
    </source>
</evidence>
<feature type="compositionally biased region" description="Basic and acidic residues" evidence="12">
    <location>
        <begin position="86"/>
        <end position="95"/>
    </location>
</feature>
<keyword evidence="9 11" id="KW-0652">Protein synthesis inhibitor</keyword>